<dbReference type="GO" id="GO:0046872">
    <property type="term" value="F:metal ion binding"/>
    <property type="evidence" value="ECO:0007669"/>
    <property type="project" value="UniProtKB-KW"/>
</dbReference>
<dbReference type="Pfam" id="PF25341">
    <property type="entry name" value="C2_CAPS"/>
    <property type="match status" value="1"/>
</dbReference>
<dbReference type="AlphaFoldDB" id="A0A0R3TG23"/>
<evidence type="ECO:0000259" key="2">
    <source>
        <dbReference type="Pfam" id="PF25341"/>
    </source>
</evidence>
<organism evidence="5">
    <name type="scientific">Rodentolepis nana</name>
    <name type="common">Dwarf tapeworm</name>
    <name type="synonym">Hymenolepis nana</name>
    <dbReference type="NCBI Taxonomy" id="102285"/>
    <lineage>
        <taxon>Eukaryota</taxon>
        <taxon>Metazoa</taxon>
        <taxon>Spiralia</taxon>
        <taxon>Lophotrochozoa</taxon>
        <taxon>Platyhelminthes</taxon>
        <taxon>Cestoda</taxon>
        <taxon>Eucestoda</taxon>
        <taxon>Cyclophyllidea</taxon>
        <taxon>Hymenolepididae</taxon>
        <taxon>Rodentolepis</taxon>
    </lineage>
</organism>
<name>A0A0R3TG23_RODNA</name>
<dbReference type="EMBL" id="UZAE01005861">
    <property type="protein sequence ID" value="VDO01870.1"/>
    <property type="molecule type" value="Genomic_DNA"/>
</dbReference>
<dbReference type="GO" id="GO:0016079">
    <property type="term" value="P:synaptic vesicle exocytosis"/>
    <property type="evidence" value="ECO:0007669"/>
    <property type="project" value="InterPro"/>
</dbReference>
<dbReference type="InterPro" id="IPR033227">
    <property type="entry name" value="CAPS"/>
</dbReference>
<dbReference type="InterPro" id="IPR057457">
    <property type="entry name" value="CAPS_C2"/>
</dbReference>
<feature type="domain" description="CAPS C2" evidence="2">
    <location>
        <begin position="3"/>
        <end position="44"/>
    </location>
</feature>
<evidence type="ECO:0000313" key="5">
    <source>
        <dbReference type="WBParaSite" id="HNAJ_0000601401-mRNA-1"/>
    </source>
</evidence>
<dbReference type="PANTHER" id="PTHR12166">
    <property type="entry name" value="CALCIUM-DEPENDENT SECRETION ACTIVATOR"/>
    <property type="match status" value="1"/>
</dbReference>
<evidence type="ECO:0000256" key="1">
    <source>
        <dbReference type="ARBA" id="ARBA00022723"/>
    </source>
</evidence>
<dbReference type="GO" id="GO:1990504">
    <property type="term" value="P:dense core granule exocytosis"/>
    <property type="evidence" value="ECO:0007669"/>
    <property type="project" value="InterPro"/>
</dbReference>
<dbReference type="STRING" id="102285.A0A0R3TG23"/>
<proteinExistence type="predicted"/>
<protein>
    <recommendedName>
        <fullName evidence="2">CAPS C2 domain-containing protein</fullName>
    </recommendedName>
</protein>
<reference evidence="3 4" key="2">
    <citation type="submission" date="2018-11" db="EMBL/GenBank/DDBJ databases">
        <authorList>
            <consortium name="Pathogen Informatics"/>
        </authorList>
    </citation>
    <scope>NUCLEOTIDE SEQUENCE [LARGE SCALE GENOMIC DNA]</scope>
</reference>
<accession>A0A0R3TG23</accession>
<reference evidence="5" key="1">
    <citation type="submission" date="2017-02" db="UniProtKB">
        <authorList>
            <consortium name="WormBaseParasite"/>
        </authorList>
    </citation>
    <scope>IDENTIFICATION</scope>
</reference>
<dbReference type="Proteomes" id="UP000278807">
    <property type="component" value="Unassembled WGS sequence"/>
</dbReference>
<keyword evidence="1" id="KW-0479">Metal-binding</keyword>
<dbReference type="GO" id="GO:0098793">
    <property type="term" value="C:presynapse"/>
    <property type="evidence" value="ECO:0007669"/>
    <property type="project" value="GOC"/>
</dbReference>
<dbReference type="WBParaSite" id="HNAJ_0000601401-mRNA-1">
    <property type="protein sequence ID" value="HNAJ_0000601401-mRNA-1"/>
    <property type="gene ID" value="HNAJ_0000601401"/>
</dbReference>
<gene>
    <name evidence="3" type="ORF">HNAJ_LOCUS6010</name>
</gene>
<dbReference type="OrthoDB" id="10063282at2759"/>
<keyword evidence="4" id="KW-1185">Reference proteome</keyword>
<evidence type="ECO:0000313" key="4">
    <source>
        <dbReference type="Proteomes" id="UP000278807"/>
    </source>
</evidence>
<evidence type="ECO:0000313" key="3">
    <source>
        <dbReference type="EMBL" id="VDO01870.1"/>
    </source>
</evidence>
<dbReference type="PANTHER" id="PTHR12166:SF8">
    <property type="entry name" value="CALCIUM-DEPENDENT SECRETION ACTIVATOR"/>
    <property type="match status" value="1"/>
</dbReference>
<sequence length="63" mass="7050">MDSTWGTQGDFTTSHPLPQVKVKLYAEASGLLSLEAGKELGRVCHCSRITLFHFGNISFWKHD</sequence>